<feature type="chain" id="PRO_5005818722" evidence="2">
    <location>
        <begin position="20"/>
        <end position="562"/>
    </location>
</feature>
<feature type="signal peptide" evidence="2">
    <location>
        <begin position="1"/>
        <end position="19"/>
    </location>
</feature>
<dbReference type="PANTHER" id="PTHR12959:SF11">
    <property type="entry name" value="GPI TRANSAMIDASE COMPONENT PIG-T"/>
    <property type="match status" value="1"/>
</dbReference>
<keyword evidence="1" id="KW-1133">Transmembrane helix</keyword>
<dbReference type="PANTHER" id="PTHR12959">
    <property type="entry name" value="GPI TRANSAMIDASE COMPONENT PIG-T-RELATED"/>
    <property type="match status" value="1"/>
</dbReference>
<evidence type="ECO:0000256" key="1">
    <source>
        <dbReference type="SAM" id="Phobius"/>
    </source>
</evidence>
<name>A0A0M8MV26_9BASI</name>
<evidence type="ECO:0000256" key="2">
    <source>
        <dbReference type="SAM" id="SignalP"/>
    </source>
</evidence>
<comment type="caution">
    <text evidence="3">The sequence shown here is derived from an EMBL/GenBank/DDBJ whole genome shotgun (WGS) entry which is preliminary data.</text>
</comment>
<dbReference type="RefSeq" id="XP_017992536.1">
    <property type="nucleotide sequence ID" value="XM_018135264.1"/>
</dbReference>
<dbReference type="GO" id="GO:0016255">
    <property type="term" value="P:attachment of GPI anchor to protein"/>
    <property type="evidence" value="ECO:0007669"/>
    <property type="project" value="InterPro"/>
</dbReference>
<dbReference type="Proteomes" id="UP000037751">
    <property type="component" value="Unassembled WGS sequence"/>
</dbReference>
<evidence type="ECO:0000313" key="3">
    <source>
        <dbReference type="EMBL" id="KOS14904.1"/>
    </source>
</evidence>
<proteinExistence type="predicted"/>
<reference evidence="3 4" key="1">
    <citation type="submission" date="2015-07" db="EMBL/GenBank/DDBJ databases">
        <title>Draft Genome Sequence of Malassezia furfur CBS1878 and Malassezia pachydermatis CBS1879.</title>
        <authorList>
            <person name="Triana S."/>
            <person name="Ohm R."/>
            <person name="Gonzalez A."/>
            <person name="DeCock H."/>
            <person name="Restrepo S."/>
            <person name="Celis A."/>
        </authorList>
    </citation>
    <scope>NUCLEOTIDE SEQUENCE [LARGE SCALE GENOMIC DNA]</scope>
    <source>
        <strain evidence="3 4">CBS 1879</strain>
    </source>
</reference>
<dbReference type="OrthoDB" id="331263at2759"/>
<accession>A0A0M8MV26</accession>
<feature type="transmembrane region" description="Helical" evidence="1">
    <location>
        <begin position="531"/>
        <end position="550"/>
    </location>
</feature>
<dbReference type="EMBL" id="LGAV01000003">
    <property type="protein sequence ID" value="KOS14904.1"/>
    <property type="molecule type" value="Genomic_DNA"/>
</dbReference>
<dbReference type="VEuPathDB" id="FungiDB:Malapachy_0750"/>
<dbReference type="AlphaFoldDB" id="A0A0M8MV26"/>
<dbReference type="Pfam" id="PF04113">
    <property type="entry name" value="Gpi16"/>
    <property type="match status" value="2"/>
</dbReference>
<dbReference type="InterPro" id="IPR007245">
    <property type="entry name" value="PIG-T"/>
</dbReference>
<sequence length="562" mass="62903">MRRLFALWLLVVLPVWALSESFNETLTLHPLVGGRVHASFAFEIASETTSLHHFGLLPRALWQPVVAQNVSELQLALTKGRWLYNVWGAPSFETMGDESVASGAEVWAAMSNEEEMWPRWRVLTSALASLSCASLDAIDEKTTIQPSHAYFTHRSPVLHAYLPSESVCTENISPLLKLLPCKGGAGLASLVKPHSILSAEFHSVVLHVERDATTWRMSLKVHAVMRPDTLGAHLWSFSDMFQTNLQSVCPIATSSRVIVHSDTEPQPLPAPVSMAAEEEDELLSDLLQEEEDDDEDMGLSSTRVGPRAAFMTQLASYTYVTSSLDAYDKELALQWTAPSDSLLLHPPPLQATRQVLGYGQEHNTVRLTLRNSLPAETVRVLYYDHIPSMFLPLLHTMQASAQVDEYDESDDMVRYADDIELPFVVAAKYTPPRLREHMGAMELTLRVPAGSTVTVTYTLMKHMLHYDEHVPDPHRGMDLPPALFMPLSGSFSRAKVHAPWPVARVQAARLYTSPSLLDMAAPDFSMPYNIILFYSTFVALFFGTLLNTLLRRFRDMYSPKKE</sequence>
<protein>
    <submittedName>
        <fullName evidence="3">Gpi16 subunit gpi transamidase component</fullName>
    </submittedName>
</protein>
<gene>
    <name evidence="3" type="ORF">Malapachy_0750</name>
</gene>
<dbReference type="GeneID" id="28727139"/>
<keyword evidence="2" id="KW-0732">Signal</keyword>
<keyword evidence="1" id="KW-0472">Membrane</keyword>
<evidence type="ECO:0000313" key="4">
    <source>
        <dbReference type="Proteomes" id="UP000037751"/>
    </source>
</evidence>
<keyword evidence="1" id="KW-0812">Transmembrane</keyword>
<dbReference type="STRING" id="77020.A0A0M8MV26"/>
<dbReference type="GO" id="GO:0042765">
    <property type="term" value="C:GPI-anchor transamidase complex"/>
    <property type="evidence" value="ECO:0007669"/>
    <property type="project" value="InterPro"/>
</dbReference>
<organism evidence="3 4">
    <name type="scientific">Malassezia pachydermatis</name>
    <dbReference type="NCBI Taxonomy" id="77020"/>
    <lineage>
        <taxon>Eukaryota</taxon>
        <taxon>Fungi</taxon>
        <taxon>Dikarya</taxon>
        <taxon>Basidiomycota</taxon>
        <taxon>Ustilaginomycotina</taxon>
        <taxon>Malasseziomycetes</taxon>
        <taxon>Malasseziales</taxon>
        <taxon>Malasseziaceae</taxon>
        <taxon>Malassezia</taxon>
    </lineage>
</organism>
<keyword evidence="4" id="KW-1185">Reference proteome</keyword>